<dbReference type="AlphaFoldDB" id="A0A1G1ZL20"/>
<name>A0A1G1ZL20_9BACT</name>
<evidence type="ECO:0000313" key="2">
    <source>
        <dbReference type="Proteomes" id="UP000177942"/>
    </source>
</evidence>
<dbReference type="EMBL" id="MHJJ01000014">
    <property type="protein sequence ID" value="OGY65205.1"/>
    <property type="molecule type" value="Genomic_DNA"/>
</dbReference>
<sequence length="144" mass="17054">MELPDFPEWEKINSEELHKLNKTRPFLMEIGMGDRRSLFAIITRYRLLKSPVFSWGYDIDIFDKGVIVKLWGDGENKTPNFKSVGAAILFNGAWHVLQFGERLICLYEFNSETRFLIRVILKVYDMNLVKKFELVVNKRARHER</sequence>
<gene>
    <name evidence="1" type="ORF">A3A16_00750</name>
</gene>
<protein>
    <submittedName>
        <fullName evidence="1">Uncharacterized protein</fullName>
    </submittedName>
</protein>
<dbReference type="STRING" id="1798407.A3A16_00750"/>
<accession>A0A1G1ZL20</accession>
<comment type="caution">
    <text evidence="1">The sequence shown here is derived from an EMBL/GenBank/DDBJ whole genome shotgun (WGS) entry which is preliminary data.</text>
</comment>
<organism evidence="1 2">
    <name type="scientific">Candidatus Harrisonbacteria bacterium RIFCSPLOWO2_01_FULL_44_18</name>
    <dbReference type="NCBI Taxonomy" id="1798407"/>
    <lineage>
        <taxon>Bacteria</taxon>
        <taxon>Candidatus Harrisoniibacteriota</taxon>
    </lineage>
</organism>
<proteinExistence type="predicted"/>
<dbReference type="Proteomes" id="UP000177942">
    <property type="component" value="Unassembled WGS sequence"/>
</dbReference>
<evidence type="ECO:0000313" key="1">
    <source>
        <dbReference type="EMBL" id="OGY65205.1"/>
    </source>
</evidence>
<reference evidence="1 2" key="1">
    <citation type="journal article" date="2016" name="Nat. Commun.">
        <title>Thousands of microbial genomes shed light on interconnected biogeochemical processes in an aquifer system.</title>
        <authorList>
            <person name="Anantharaman K."/>
            <person name="Brown C.T."/>
            <person name="Hug L.A."/>
            <person name="Sharon I."/>
            <person name="Castelle C.J."/>
            <person name="Probst A.J."/>
            <person name="Thomas B.C."/>
            <person name="Singh A."/>
            <person name="Wilkins M.J."/>
            <person name="Karaoz U."/>
            <person name="Brodie E.L."/>
            <person name="Williams K.H."/>
            <person name="Hubbard S.S."/>
            <person name="Banfield J.F."/>
        </authorList>
    </citation>
    <scope>NUCLEOTIDE SEQUENCE [LARGE SCALE GENOMIC DNA]</scope>
</reference>